<comment type="caution">
    <text evidence="2">The sequence shown here is derived from an EMBL/GenBank/DDBJ whole genome shotgun (WGS) entry which is preliminary data.</text>
</comment>
<sequence>MCKSSGDRDKASGRAKVCLASRRVLRPKIDSAIVETSESTNDRTYHRAVSDNEGGVTLENQTTGFPASVAVAGSVPGALTPNHRQASPFPMESTNSRRHHYNNSVSSDRSRNVANGEVIYAAPSKKTSSGSGSVAGGGNASTGSVSGGTLGRRSRRGQHNSALSSSSTASDRSETIYNEEHSHIHLNNALSSRLSVSSEFSDAYQPLARDSNPDIAGAHSPYNTSQHNTLPEKTSSTPVARFVSVE</sequence>
<evidence type="ECO:0000256" key="1">
    <source>
        <dbReference type="SAM" id="MobiDB-lite"/>
    </source>
</evidence>
<feature type="compositionally biased region" description="Low complexity" evidence="1">
    <location>
        <begin position="161"/>
        <end position="170"/>
    </location>
</feature>
<feature type="compositionally biased region" description="Polar residues" evidence="1">
    <location>
        <begin position="221"/>
        <end position="238"/>
    </location>
</feature>
<feature type="region of interest" description="Disordered" evidence="1">
    <location>
        <begin position="76"/>
        <end position="174"/>
    </location>
</feature>
<name>A0AAV7IW06_COTGL</name>
<feature type="compositionally biased region" description="Gly residues" evidence="1">
    <location>
        <begin position="133"/>
        <end position="150"/>
    </location>
</feature>
<organism evidence="2 3">
    <name type="scientific">Cotesia glomerata</name>
    <name type="common">Lepidopteran parasitic wasp</name>
    <name type="synonym">Apanteles glomeratus</name>
    <dbReference type="NCBI Taxonomy" id="32391"/>
    <lineage>
        <taxon>Eukaryota</taxon>
        <taxon>Metazoa</taxon>
        <taxon>Ecdysozoa</taxon>
        <taxon>Arthropoda</taxon>
        <taxon>Hexapoda</taxon>
        <taxon>Insecta</taxon>
        <taxon>Pterygota</taxon>
        <taxon>Neoptera</taxon>
        <taxon>Endopterygota</taxon>
        <taxon>Hymenoptera</taxon>
        <taxon>Apocrita</taxon>
        <taxon>Ichneumonoidea</taxon>
        <taxon>Braconidae</taxon>
        <taxon>Microgastrinae</taxon>
        <taxon>Cotesia</taxon>
    </lineage>
</organism>
<dbReference type="EMBL" id="JAHXZJ010000747">
    <property type="protein sequence ID" value="KAH0558272.1"/>
    <property type="molecule type" value="Genomic_DNA"/>
</dbReference>
<feature type="region of interest" description="Disordered" evidence="1">
    <location>
        <begin position="199"/>
        <end position="246"/>
    </location>
</feature>
<dbReference type="Proteomes" id="UP000826195">
    <property type="component" value="Unassembled WGS sequence"/>
</dbReference>
<accession>A0AAV7IW06</accession>
<dbReference type="AlphaFoldDB" id="A0AAV7IW06"/>
<reference evidence="2 3" key="1">
    <citation type="journal article" date="2021" name="J. Hered.">
        <title>A chromosome-level genome assembly of the parasitoid wasp, Cotesia glomerata (Hymenoptera: Braconidae).</title>
        <authorList>
            <person name="Pinto B.J."/>
            <person name="Weis J.J."/>
            <person name="Gamble T."/>
            <person name="Ode P.J."/>
            <person name="Paul R."/>
            <person name="Zaspel J.M."/>
        </authorList>
    </citation>
    <scope>NUCLEOTIDE SEQUENCE [LARGE SCALE GENOMIC DNA]</scope>
    <source>
        <strain evidence="2">CgM1</strain>
    </source>
</reference>
<evidence type="ECO:0000313" key="3">
    <source>
        <dbReference type="Proteomes" id="UP000826195"/>
    </source>
</evidence>
<protein>
    <submittedName>
        <fullName evidence="2">Uncharacterized protein</fullName>
    </submittedName>
</protein>
<gene>
    <name evidence="2" type="ORF">KQX54_015346</name>
</gene>
<proteinExistence type="predicted"/>
<feature type="compositionally biased region" description="Low complexity" evidence="1">
    <location>
        <begin position="102"/>
        <end position="115"/>
    </location>
</feature>
<keyword evidence="3" id="KW-1185">Reference proteome</keyword>
<evidence type="ECO:0000313" key="2">
    <source>
        <dbReference type="EMBL" id="KAH0558272.1"/>
    </source>
</evidence>